<sequence length="85" mass="9352">MASFVVKVTPKAAKNEIIGWEGELLKVRLTAAPEKGKANEALITLLSKKLKIAKSRIHILKGETSRQKLVEIEGETLSSLQEKVN</sequence>
<evidence type="ECO:0000256" key="1">
    <source>
        <dbReference type="ARBA" id="ARBA00010364"/>
    </source>
</evidence>
<dbReference type="HOGENOM" id="CLU_130694_6_2_0"/>
<dbReference type="HAMAP" id="MF_00634">
    <property type="entry name" value="UPF0235"/>
    <property type="match status" value="1"/>
</dbReference>
<dbReference type="eggNOG" id="COG1872">
    <property type="taxonomic scope" value="Bacteria"/>
</dbReference>
<protein>
    <recommendedName>
        <fullName evidence="2">UPF0235 protein SNE_A15790</fullName>
    </recommendedName>
</protein>
<dbReference type="KEGG" id="sng:SNE_A15790"/>
<dbReference type="GO" id="GO:0005737">
    <property type="term" value="C:cytoplasm"/>
    <property type="evidence" value="ECO:0007669"/>
    <property type="project" value="TreeGrafter"/>
</dbReference>
<dbReference type="SUPFAM" id="SSF69786">
    <property type="entry name" value="YggU-like"/>
    <property type="match status" value="1"/>
</dbReference>
<evidence type="ECO:0000256" key="2">
    <source>
        <dbReference type="HAMAP-Rule" id="MF_00634"/>
    </source>
</evidence>
<name>F8L9D1_SIMNZ</name>
<evidence type="ECO:0000313" key="3">
    <source>
        <dbReference type="EMBL" id="CCB89456.1"/>
    </source>
</evidence>
<dbReference type="PANTHER" id="PTHR13420">
    <property type="entry name" value="UPF0235 PROTEIN C15ORF40"/>
    <property type="match status" value="1"/>
</dbReference>
<comment type="similarity">
    <text evidence="1 2">Belongs to the UPF0235 family.</text>
</comment>
<dbReference type="EMBL" id="FR872582">
    <property type="protein sequence ID" value="CCB89456.1"/>
    <property type="molecule type" value="Genomic_DNA"/>
</dbReference>
<dbReference type="SMART" id="SM01152">
    <property type="entry name" value="DUF167"/>
    <property type="match status" value="1"/>
</dbReference>
<accession>F8L9D1</accession>
<reference key="1">
    <citation type="journal article" date="2011" name="Mol. Biol. Evol.">
        <title>Unity in variety -- the pan-genome of the Chlamydiae.</title>
        <authorList>
            <person name="Collingro A."/>
            <person name="Tischler P."/>
            <person name="Weinmaier T."/>
            <person name="Penz T."/>
            <person name="Heinz E."/>
            <person name="Brunham R.C."/>
            <person name="Read T.D."/>
            <person name="Bavoil P.M."/>
            <person name="Sachse K."/>
            <person name="Kahane S."/>
            <person name="Friedman M.G."/>
            <person name="Rattei T."/>
            <person name="Myers G.S.A."/>
            <person name="Horn M."/>
        </authorList>
    </citation>
    <scope>NUCLEOTIDE SEQUENCE</scope>
    <source>
        <strain>Z</strain>
    </source>
</reference>
<dbReference type="Gene3D" id="3.30.1200.10">
    <property type="entry name" value="YggU-like"/>
    <property type="match status" value="1"/>
</dbReference>
<dbReference type="Pfam" id="PF02594">
    <property type="entry name" value="DUF167"/>
    <property type="match status" value="1"/>
</dbReference>
<dbReference type="OrthoDB" id="9800587at2"/>
<dbReference type="STRING" id="331113.SNE_A15790"/>
<reference evidence="3 4" key="2">
    <citation type="journal article" date="2011" name="Mol. Biol. Evol.">
        <title>Unity in variety--the pan-genome of the Chlamydiae.</title>
        <authorList>
            <person name="Collingro A."/>
            <person name="Tischler P."/>
            <person name="Weinmaier T."/>
            <person name="Penz T."/>
            <person name="Heinz E."/>
            <person name="Brunham R.C."/>
            <person name="Read T.D."/>
            <person name="Bavoil P.M."/>
            <person name="Sachse K."/>
            <person name="Kahane S."/>
            <person name="Friedman M.G."/>
            <person name="Rattei T."/>
            <person name="Myers G.S."/>
            <person name="Horn M."/>
        </authorList>
    </citation>
    <scope>NUCLEOTIDE SEQUENCE [LARGE SCALE GENOMIC DNA]</scope>
    <source>
        <strain evidence="4">ATCC VR-1471 / Z</strain>
    </source>
</reference>
<dbReference type="AlphaFoldDB" id="F8L9D1"/>
<dbReference type="Proteomes" id="UP000000496">
    <property type="component" value="Chromosome gsn.131"/>
</dbReference>
<gene>
    <name evidence="3" type="ordered locus">SNE_A15790</name>
</gene>
<dbReference type="InterPro" id="IPR003746">
    <property type="entry name" value="DUF167"/>
</dbReference>
<evidence type="ECO:0000313" key="4">
    <source>
        <dbReference type="Proteomes" id="UP000000496"/>
    </source>
</evidence>
<dbReference type="NCBIfam" id="TIGR00251">
    <property type="entry name" value="DUF167 family protein"/>
    <property type="match status" value="1"/>
</dbReference>
<keyword evidence="4" id="KW-1185">Reference proteome</keyword>
<dbReference type="PANTHER" id="PTHR13420:SF7">
    <property type="entry name" value="UPF0235 PROTEIN C15ORF40"/>
    <property type="match status" value="1"/>
</dbReference>
<organism evidence="3 4">
    <name type="scientific">Simkania negevensis (strain ATCC VR-1471 / DSM 27360 / Z)</name>
    <dbReference type="NCBI Taxonomy" id="331113"/>
    <lineage>
        <taxon>Bacteria</taxon>
        <taxon>Pseudomonadati</taxon>
        <taxon>Chlamydiota</taxon>
        <taxon>Chlamydiia</taxon>
        <taxon>Parachlamydiales</taxon>
        <taxon>Simkaniaceae</taxon>
        <taxon>Simkania</taxon>
    </lineage>
</organism>
<dbReference type="RefSeq" id="WP_013943922.1">
    <property type="nucleotide sequence ID" value="NC_015713.1"/>
</dbReference>
<proteinExistence type="inferred from homology"/>
<dbReference type="InterPro" id="IPR036591">
    <property type="entry name" value="YggU-like_sf"/>
</dbReference>